<keyword evidence="4" id="KW-1185">Reference proteome</keyword>
<dbReference type="RefSeq" id="WP_377045717.1">
    <property type="nucleotide sequence ID" value="NZ_JBHLUN010000012.1"/>
</dbReference>
<feature type="domain" description="Fumarylacetoacetase-like C-terminal" evidence="2">
    <location>
        <begin position="74"/>
        <end position="273"/>
    </location>
</feature>
<dbReference type="Gene3D" id="3.90.850.10">
    <property type="entry name" value="Fumarylacetoacetase-like, C-terminal domain"/>
    <property type="match status" value="1"/>
</dbReference>
<dbReference type="PANTHER" id="PTHR11820">
    <property type="entry name" value="ACYLPYRUVASE"/>
    <property type="match status" value="1"/>
</dbReference>
<evidence type="ECO:0000313" key="3">
    <source>
        <dbReference type="EMBL" id="MFC0409969.1"/>
    </source>
</evidence>
<dbReference type="EMBL" id="JBHLUN010000012">
    <property type="protein sequence ID" value="MFC0409969.1"/>
    <property type="molecule type" value="Genomic_DNA"/>
</dbReference>
<comment type="caution">
    <text evidence="3">The sequence shown here is derived from an EMBL/GenBank/DDBJ whole genome shotgun (WGS) entry which is preliminary data.</text>
</comment>
<keyword evidence="3" id="KW-0378">Hydrolase</keyword>
<dbReference type="InterPro" id="IPR036663">
    <property type="entry name" value="Fumarylacetoacetase_C_sf"/>
</dbReference>
<name>A0ABV6JW58_9PROT</name>
<dbReference type="PROSITE" id="PS51318">
    <property type="entry name" value="TAT"/>
    <property type="match status" value="1"/>
</dbReference>
<dbReference type="SUPFAM" id="SSF56529">
    <property type="entry name" value="FAH"/>
    <property type="match status" value="1"/>
</dbReference>
<sequence>MNNRRNFLAGSAGAMGLGALGAGTLGIALTTGPAVAQQATRSPAATPPQLVLPALPVPTLQVNGQEAEFPVRRIYCVGRNYLAHVEELNHDTREAPFFFQKARDMLVRTGGEVAYPSRTEDYEHEVELVLAMKSGGMNITPEEAMGHVYGYAVGLDMTRRDLQNRAQEKRQPWEAGKSFDQSAPCGPITPMGAAPMRDARIHLAVNGRTVTDGNIKDMIWNPAEIVAQLSTLFAIAAGDLIYTGTPAGVGKVGPGDTLLAQVDGLSDLEVRIVQG</sequence>
<keyword evidence="1" id="KW-0479">Metal-binding</keyword>
<dbReference type="PANTHER" id="PTHR11820:SF90">
    <property type="entry name" value="FLUTATHIONE S-TRANSFERASE"/>
    <property type="match status" value="1"/>
</dbReference>
<reference evidence="3 4" key="1">
    <citation type="submission" date="2024-09" db="EMBL/GenBank/DDBJ databases">
        <authorList>
            <person name="Sun Q."/>
            <person name="Mori K."/>
        </authorList>
    </citation>
    <scope>NUCLEOTIDE SEQUENCE [LARGE SCALE GENOMIC DNA]</scope>
    <source>
        <strain evidence="3 4">TBRC 5777</strain>
    </source>
</reference>
<proteinExistence type="predicted"/>
<dbReference type="InterPro" id="IPR011234">
    <property type="entry name" value="Fumarylacetoacetase-like_C"/>
</dbReference>
<gene>
    <name evidence="3" type="ORF">ACFFGY_17080</name>
</gene>
<dbReference type="Pfam" id="PF01557">
    <property type="entry name" value="FAA_hydrolase"/>
    <property type="match status" value="1"/>
</dbReference>
<evidence type="ECO:0000313" key="4">
    <source>
        <dbReference type="Proteomes" id="UP001589865"/>
    </source>
</evidence>
<accession>A0ABV6JW58</accession>
<organism evidence="3 4">
    <name type="scientific">Roseomonas elaeocarpi</name>
    <dbReference type="NCBI Taxonomy" id="907779"/>
    <lineage>
        <taxon>Bacteria</taxon>
        <taxon>Pseudomonadati</taxon>
        <taxon>Pseudomonadota</taxon>
        <taxon>Alphaproteobacteria</taxon>
        <taxon>Acetobacterales</taxon>
        <taxon>Roseomonadaceae</taxon>
        <taxon>Roseomonas</taxon>
    </lineage>
</organism>
<protein>
    <submittedName>
        <fullName evidence="3">Fumarylacetoacetate hydrolase family protein</fullName>
    </submittedName>
</protein>
<evidence type="ECO:0000259" key="2">
    <source>
        <dbReference type="Pfam" id="PF01557"/>
    </source>
</evidence>
<dbReference type="GO" id="GO:0016787">
    <property type="term" value="F:hydrolase activity"/>
    <property type="evidence" value="ECO:0007669"/>
    <property type="project" value="UniProtKB-KW"/>
</dbReference>
<dbReference type="Proteomes" id="UP001589865">
    <property type="component" value="Unassembled WGS sequence"/>
</dbReference>
<evidence type="ECO:0000256" key="1">
    <source>
        <dbReference type="ARBA" id="ARBA00022723"/>
    </source>
</evidence>
<dbReference type="InterPro" id="IPR006311">
    <property type="entry name" value="TAT_signal"/>
</dbReference>